<dbReference type="Gene3D" id="1.20.58.1520">
    <property type="match status" value="1"/>
</dbReference>
<keyword evidence="2" id="KW-1133">Transmembrane helix</keyword>
<dbReference type="GO" id="GO:0008017">
    <property type="term" value="F:microtubule binding"/>
    <property type="evidence" value="ECO:0007669"/>
    <property type="project" value="InterPro"/>
</dbReference>
<comment type="caution">
    <text evidence="3">The sequence shown here is derived from an EMBL/GenBank/DDBJ whole genome shotgun (WGS) entry which is preliminary data.</text>
</comment>
<protein>
    <submittedName>
        <fullName evidence="3">DgyrCDS11101</fullName>
    </submittedName>
</protein>
<evidence type="ECO:0000256" key="1">
    <source>
        <dbReference type="SAM" id="Coils"/>
    </source>
</evidence>
<feature type="coiled-coil region" evidence="1">
    <location>
        <begin position="225"/>
        <end position="259"/>
    </location>
</feature>
<accession>A0A7I8W3N2</accession>
<keyword evidence="1" id="KW-0175">Coiled coil</keyword>
<dbReference type="Proteomes" id="UP000549394">
    <property type="component" value="Unassembled WGS sequence"/>
</dbReference>
<dbReference type="GO" id="GO:0051256">
    <property type="term" value="P:mitotic spindle midzone assembly"/>
    <property type="evidence" value="ECO:0007669"/>
    <property type="project" value="TreeGrafter"/>
</dbReference>
<dbReference type="PANTHER" id="PTHR19321">
    <property type="entry name" value="PROTEIN REGULATOR OF CYTOKINESIS 1 PRC1-RELATED"/>
    <property type="match status" value="1"/>
</dbReference>
<name>A0A7I8W3N2_9ANNE</name>
<proteinExistence type="predicted"/>
<dbReference type="Pfam" id="PF03999">
    <property type="entry name" value="MAP65_ASE1"/>
    <property type="match status" value="1"/>
</dbReference>
<gene>
    <name evidence="3" type="ORF">DGYR_LOCUS10468</name>
</gene>
<dbReference type="InterPro" id="IPR007145">
    <property type="entry name" value="MAP65_Ase1_PRC1"/>
</dbReference>
<dbReference type="EMBL" id="CAJFCJ010000018">
    <property type="protein sequence ID" value="CAD5122691.1"/>
    <property type="molecule type" value="Genomic_DNA"/>
</dbReference>
<dbReference type="PANTHER" id="PTHR19321:SF41">
    <property type="entry name" value="FASCETTO-RELATED"/>
    <property type="match status" value="1"/>
</dbReference>
<evidence type="ECO:0000313" key="4">
    <source>
        <dbReference type="Proteomes" id="UP000549394"/>
    </source>
</evidence>
<keyword evidence="2" id="KW-0472">Membrane</keyword>
<evidence type="ECO:0000313" key="3">
    <source>
        <dbReference type="EMBL" id="CAD5122691.1"/>
    </source>
</evidence>
<dbReference type="GO" id="GO:0005737">
    <property type="term" value="C:cytoplasm"/>
    <property type="evidence" value="ECO:0007669"/>
    <property type="project" value="TreeGrafter"/>
</dbReference>
<dbReference type="OrthoDB" id="642895at2759"/>
<reference evidence="3 4" key="1">
    <citation type="submission" date="2020-08" db="EMBL/GenBank/DDBJ databases">
        <authorList>
            <person name="Hejnol A."/>
        </authorList>
    </citation>
    <scope>NUCLEOTIDE SEQUENCE [LARGE SCALE GENOMIC DNA]</scope>
</reference>
<feature type="coiled-coil region" evidence="1">
    <location>
        <begin position="388"/>
        <end position="415"/>
    </location>
</feature>
<feature type="coiled-coil region" evidence="1">
    <location>
        <begin position="58"/>
        <end position="133"/>
    </location>
</feature>
<organism evidence="3 4">
    <name type="scientific">Dimorphilus gyrociliatus</name>
    <dbReference type="NCBI Taxonomy" id="2664684"/>
    <lineage>
        <taxon>Eukaryota</taxon>
        <taxon>Metazoa</taxon>
        <taxon>Spiralia</taxon>
        <taxon>Lophotrochozoa</taxon>
        <taxon>Annelida</taxon>
        <taxon>Polychaeta</taxon>
        <taxon>Polychaeta incertae sedis</taxon>
        <taxon>Dinophilidae</taxon>
        <taxon>Dimorphilus</taxon>
    </lineage>
</organism>
<feature type="transmembrane region" description="Helical" evidence="2">
    <location>
        <begin position="502"/>
        <end position="522"/>
    </location>
</feature>
<keyword evidence="4" id="KW-1185">Reference proteome</keyword>
<dbReference type="AlphaFoldDB" id="A0A7I8W3N2"/>
<keyword evidence="2" id="KW-0812">Transmembrane</keyword>
<evidence type="ECO:0000256" key="2">
    <source>
        <dbReference type="SAM" id="Phobius"/>
    </source>
</evidence>
<dbReference type="GO" id="GO:1990023">
    <property type="term" value="C:mitotic spindle midzone"/>
    <property type="evidence" value="ECO:0007669"/>
    <property type="project" value="TreeGrafter"/>
</dbReference>
<sequence>MDCDQEVAVVIDASKIKVSEGISLLSEIWKDIGISGSIRTERLKAVKNHIVNIVDEMTREESELRDKLLKNVEKLTNEVQDLNKELDLEIVTPSEELTILQLEKELRRKRDDLGKIKQQRMKVAEELKEEDQKYCNMLVTTPYYLPSNSIPTLNQLEELEQHIKKSKIDYDQRLATFQDYRSNIKKLLDILEITANDSFQSEIINEDVSEFCLSRENLQRVHRLELDLENQKQSNIKQAKNLREKLESLWNRLQIGEEERGRFCSFHTGFKPSTLVALRKEIDKYEILKKENVSKVIEATRSELEKWWEKCFYSQQQKSSFEEFFSIDFTEEVLERHEKELEKVKTFYQENEFIFQQIHQYQAMWWEYLEYERRAQDPNRYNNRGGKILKEEKHRKKLEKELPKLENKLLSDVSEWELKIGKNILVEGVRFVDFVHIQKENYELQKQKEKDIRKQQKEKEMEKEMRYGSKPTVAPGKRRFMGTTTLATKSPKIRKVCPHLKAYMAMLQALFICMLPFASVLFRYVLFYTLQKDGGVLSSESEGSTAVSIKMKHENETYRTPGRTPGRSQAALTPLSTIKVKPRLGINYPNSPMIRKTPLKNTTAVRKVLSEKNSEISKRNNEASIASVPNYAEFEEELAEKPNCRSSVMPGHDRKVAYL</sequence>